<name>J9FXP0_9ZZZZ</name>
<dbReference type="GO" id="GO:0016829">
    <property type="term" value="F:lyase activity"/>
    <property type="evidence" value="ECO:0007669"/>
    <property type="project" value="InterPro"/>
</dbReference>
<dbReference type="PANTHER" id="PTHR35806:SF1">
    <property type="entry name" value="OXALOACETATE DECARBOXYLASE BETA CHAIN 2"/>
    <property type="match status" value="1"/>
</dbReference>
<dbReference type="Pfam" id="PF03977">
    <property type="entry name" value="OAD_beta"/>
    <property type="match status" value="1"/>
</dbReference>
<keyword evidence="6 7" id="KW-0472">Membrane</keyword>
<evidence type="ECO:0000256" key="6">
    <source>
        <dbReference type="ARBA" id="ARBA00023136"/>
    </source>
</evidence>
<evidence type="ECO:0000256" key="2">
    <source>
        <dbReference type="ARBA" id="ARBA00022475"/>
    </source>
</evidence>
<evidence type="ECO:0000256" key="5">
    <source>
        <dbReference type="ARBA" id="ARBA00022989"/>
    </source>
</evidence>
<dbReference type="AlphaFoldDB" id="J9FXP0"/>
<comment type="caution">
    <text evidence="8">The sequence shown here is derived from an EMBL/GenBank/DDBJ whole genome shotgun (WGS) entry which is preliminary data.</text>
</comment>
<comment type="subcellular location">
    <subcellularLocation>
        <location evidence="1">Cell membrane</location>
        <topology evidence="1">Multi-pass membrane protein</topology>
    </subcellularLocation>
</comment>
<evidence type="ECO:0000256" key="7">
    <source>
        <dbReference type="SAM" id="Phobius"/>
    </source>
</evidence>
<dbReference type="EMBL" id="AMCI01003670">
    <property type="protein sequence ID" value="EJW99746.1"/>
    <property type="molecule type" value="Genomic_DNA"/>
</dbReference>
<organism evidence="8">
    <name type="scientific">gut metagenome</name>
    <dbReference type="NCBI Taxonomy" id="749906"/>
    <lineage>
        <taxon>unclassified sequences</taxon>
        <taxon>metagenomes</taxon>
        <taxon>organismal metagenomes</taxon>
    </lineage>
</organism>
<gene>
    <name evidence="8" type="ORF">EVA_12149</name>
</gene>
<evidence type="ECO:0000256" key="3">
    <source>
        <dbReference type="ARBA" id="ARBA00022692"/>
    </source>
</evidence>
<keyword evidence="2" id="KW-1003">Cell membrane</keyword>
<evidence type="ECO:0000256" key="4">
    <source>
        <dbReference type="ARBA" id="ARBA00022967"/>
    </source>
</evidence>
<keyword evidence="3 7" id="KW-0812">Transmembrane</keyword>
<feature type="non-terminal residue" evidence="8">
    <location>
        <position position="58"/>
    </location>
</feature>
<feature type="transmembrane region" description="Helical" evidence="7">
    <location>
        <begin position="20"/>
        <end position="38"/>
    </location>
</feature>
<dbReference type="InterPro" id="IPR005661">
    <property type="entry name" value="OadB_MmdB"/>
</dbReference>
<evidence type="ECO:0000256" key="1">
    <source>
        <dbReference type="ARBA" id="ARBA00004651"/>
    </source>
</evidence>
<dbReference type="GO" id="GO:0006814">
    <property type="term" value="P:sodium ion transport"/>
    <property type="evidence" value="ECO:0007669"/>
    <property type="project" value="InterPro"/>
</dbReference>
<dbReference type="PANTHER" id="PTHR35806">
    <property type="entry name" value="OXALOACETATE DECARBOXYLASE BETA CHAIN 2"/>
    <property type="match status" value="1"/>
</dbReference>
<reference evidence="8" key="1">
    <citation type="journal article" date="2012" name="PLoS ONE">
        <title>Gene sets for utilization of primary and secondary nutrition supplies in the distal gut of endangered iberian lynx.</title>
        <authorList>
            <person name="Alcaide M."/>
            <person name="Messina E."/>
            <person name="Richter M."/>
            <person name="Bargiela R."/>
            <person name="Peplies J."/>
            <person name="Huws S.A."/>
            <person name="Newbold C.J."/>
            <person name="Golyshin P.N."/>
            <person name="Simon M.A."/>
            <person name="Lopez G."/>
            <person name="Yakimov M.M."/>
            <person name="Ferrer M."/>
        </authorList>
    </citation>
    <scope>NUCLEOTIDE SEQUENCE</scope>
</reference>
<keyword evidence="4" id="KW-1278">Translocase</keyword>
<evidence type="ECO:0000313" key="8">
    <source>
        <dbReference type="EMBL" id="EJW99746.1"/>
    </source>
</evidence>
<proteinExistence type="predicted"/>
<sequence length="58" mass="6569">MNFLEVFKGILLESGFVGATWQELVMILISFVLVYMAVVKKYEPLLLLPIAFGMFLAN</sequence>
<protein>
    <submittedName>
        <fullName evidence="8">Na+ pumping decarboxylase beta-subunit</fullName>
    </submittedName>
</protein>
<accession>J9FXP0</accession>
<keyword evidence="5 7" id="KW-1133">Transmembrane helix</keyword>
<dbReference type="GO" id="GO:0005886">
    <property type="term" value="C:plasma membrane"/>
    <property type="evidence" value="ECO:0007669"/>
    <property type="project" value="UniProtKB-SubCell"/>
</dbReference>